<dbReference type="GO" id="GO:0008324">
    <property type="term" value="F:monoatomic cation transmembrane transporter activity"/>
    <property type="evidence" value="ECO:0007669"/>
    <property type="project" value="InterPro"/>
</dbReference>
<evidence type="ECO:0000256" key="7">
    <source>
        <dbReference type="SAM" id="Phobius"/>
    </source>
</evidence>
<keyword evidence="9" id="KW-1185">Reference proteome</keyword>
<dbReference type="InterPro" id="IPR002758">
    <property type="entry name" value="Cation_antiport_E"/>
</dbReference>
<dbReference type="RefSeq" id="WP_047192850.1">
    <property type="nucleotide sequence ID" value="NZ_LCYG01000143.1"/>
</dbReference>
<dbReference type="Proteomes" id="UP000035489">
    <property type="component" value="Unassembled WGS sequence"/>
</dbReference>
<evidence type="ECO:0000256" key="1">
    <source>
        <dbReference type="ARBA" id="ARBA00004651"/>
    </source>
</evidence>
<dbReference type="PATRIC" id="fig|1225564.3.peg.1132"/>
<organism evidence="8 9">
    <name type="scientific">Microvirga vignae</name>
    <dbReference type="NCBI Taxonomy" id="1225564"/>
    <lineage>
        <taxon>Bacteria</taxon>
        <taxon>Pseudomonadati</taxon>
        <taxon>Pseudomonadota</taxon>
        <taxon>Alphaproteobacteria</taxon>
        <taxon>Hyphomicrobiales</taxon>
        <taxon>Methylobacteriaceae</taxon>
        <taxon>Microvirga</taxon>
    </lineage>
</organism>
<evidence type="ECO:0000313" key="8">
    <source>
        <dbReference type="EMBL" id="KLK89540.1"/>
    </source>
</evidence>
<dbReference type="OrthoDB" id="9807187at2"/>
<dbReference type="PANTHER" id="PTHR34584:SF1">
    <property type="entry name" value="NA(+)_H(+) ANTIPORTER SUBUNIT E1"/>
    <property type="match status" value="1"/>
</dbReference>
<evidence type="ECO:0000256" key="3">
    <source>
        <dbReference type="ARBA" id="ARBA00022475"/>
    </source>
</evidence>
<keyword evidence="6 7" id="KW-0472">Membrane</keyword>
<dbReference type="PIRSF" id="PIRSF019239">
    <property type="entry name" value="MrpE"/>
    <property type="match status" value="1"/>
</dbReference>
<dbReference type="EMBL" id="LCYG01000143">
    <property type="protein sequence ID" value="KLK89540.1"/>
    <property type="molecule type" value="Genomic_DNA"/>
</dbReference>
<gene>
    <name evidence="8" type="ORF">AA309_30810</name>
</gene>
<dbReference type="STRING" id="1225564.AA309_30810"/>
<keyword evidence="5 7" id="KW-1133">Transmembrane helix</keyword>
<evidence type="ECO:0000256" key="5">
    <source>
        <dbReference type="ARBA" id="ARBA00022989"/>
    </source>
</evidence>
<evidence type="ECO:0000256" key="2">
    <source>
        <dbReference type="ARBA" id="ARBA00006228"/>
    </source>
</evidence>
<name>A0A0H1R2V6_9HYPH</name>
<dbReference type="PANTHER" id="PTHR34584">
    <property type="entry name" value="NA(+)/H(+) ANTIPORTER SUBUNIT E1"/>
    <property type="match status" value="1"/>
</dbReference>
<comment type="similarity">
    <text evidence="2">Belongs to the CPA3 antiporters (TC 2.A.63) subunit E family.</text>
</comment>
<proteinExistence type="inferred from homology"/>
<comment type="caution">
    <text evidence="8">The sequence shown here is derived from an EMBL/GenBank/DDBJ whole genome shotgun (WGS) entry which is preliminary data.</text>
</comment>
<comment type="subcellular location">
    <subcellularLocation>
        <location evidence="1">Cell membrane</location>
        <topology evidence="1">Multi-pass membrane protein</topology>
    </subcellularLocation>
</comment>
<feature type="transmembrane region" description="Helical" evidence="7">
    <location>
        <begin position="5"/>
        <end position="21"/>
    </location>
</feature>
<evidence type="ECO:0000256" key="6">
    <source>
        <dbReference type="ARBA" id="ARBA00023136"/>
    </source>
</evidence>
<protein>
    <submittedName>
        <fullName evidence="8">Monovalent cation/H+ antiporter subunit E</fullName>
    </submittedName>
</protein>
<dbReference type="GO" id="GO:0005886">
    <property type="term" value="C:plasma membrane"/>
    <property type="evidence" value="ECO:0007669"/>
    <property type="project" value="UniProtKB-SubCell"/>
</dbReference>
<sequence>MNWLLPYPLLSAALLVLWLLLNQSVSAGHVILGSVLALLAAWAMAALRPEKARIRRPGAALRLAGLVLIDILRSNLAVGRIIVRSREPGVNAGFLTIPLDLRDRQGLAVLAIIITSTPGTIWVNYDAAKGTLLLHVLDLVDETVWVRTIKDRYERRLMEIFE</sequence>
<dbReference type="NCBIfam" id="NF006520">
    <property type="entry name" value="PRK08965.1-4"/>
    <property type="match status" value="1"/>
</dbReference>
<feature type="transmembrane region" description="Helical" evidence="7">
    <location>
        <begin position="27"/>
        <end position="47"/>
    </location>
</feature>
<reference evidence="8 9" key="1">
    <citation type="submission" date="2015-05" db="EMBL/GenBank/DDBJ databases">
        <title>Draft genome sequence of Microvirga vignae strain BR3299, a novel nitrogen fixing bacteria isolated from Brazil semi-aired region.</title>
        <authorList>
            <person name="Zilli J.E."/>
            <person name="Passos S.R."/>
            <person name="Leite J."/>
            <person name="Baldani J.I."/>
            <person name="Xavier G.R."/>
            <person name="Rumjaneck N.G."/>
            <person name="Simoes-Araujo J.L."/>
        </authorList>
    </citation>
    <scope>NUCLEOTIDE SEQUENCE [LARGE SCALE GENOMIC DNA]</scope>
    <source>
        <strain evidence="8 9">BR3299</strain>
    </source>
</reference>
<dbReference type="Pfam" id="PF01899">
    <property type="entry name" value="MNHE"/>
    <property type="match status" value="1"/>
</dbReference>
<evidence type="ECO:0000256" key="4">
    <source>
        <dbReference type="ARBA" id="ARBA00022692"/>
    </source>
</evidence>
<dbReference type="AlphaFoldDB" id="A0A0H1R2V6"/>
<keyword evidence="4 7" id="KW-0812">Transmembrane</keyword>
<evidence type="ECO:0000313" key="9">
    <source>
        <dbReference type="Proteomes" id="UP000035489"/>
    </source>
</evidence>
<accession>A0A0H1R2V6</accession>
<keyword evidence="3" id="KW-1003">Cell membrane</keyword>